<evidence type="ECO:0000259" key="3">
    <source>
        <dbReference type="PROSITE" id="PS51156"/>
    </source>
</evidence>
<dbReference type="VEuPathDB" id="PlasmoDB:PBANKA_0205000"/>
<feature type="domain" description="ELM2" evidence="3">
    <location>
        <begin position="12"/>
        <end position="116"/>
    </location>
</feature>
<dbReference type="AlphaFoldDB" id="A0A0Y9PRW8"/>
<reference evidence="4 5" key="1">
    <citation type="submission" date="2016-02" db="EMBL/GenBank/DDBJ databases">
        <authorList>
            <consortium name="Pathogen Informatics"/>
        </authorList>
    </citation>
    <scope>NUCLEOTIDE SEQUENCE [LARGE SCALE GENOMIC DNA]</scope>
    <source>
        <strain evidence="4 5">K173</strain>
    </source>
</reference>
<dbReference type="Pfam" id="PF01448">
    <property type="entry name" value="ELM2"/>
    <property type="match status" value="1"/>
</dbReference>
<feature type="region of interest" description="Disordered" evidence="2">
    <location>
        <begin position="62"/>
        <end position="116"/>
    </location>
</feature>
<feature type="compositionally biased region" description="Basic and acidic residues" evidence="2">
    <location>
        <begin position="80"/>
        <end position="116"/>
    </location>
</feature>
<evidence type="ECO:0000256" key="2">
    <source>
        <dbReference type="SAM" id="MobiDB-lite"/>
    </source>
</evidence>
<evidence type="ECO:0000313" key="5">
    <source>
        <dbReference type="Proteomes" id="UP000069549"/>
    </source>
</evidence>
<dbReference type="PROSITE" id="PS51156">
    <property type="entry name" value="ELM2"/>
    <property type="match status" value="1"/>
</dbReference>
<evidence type="ECO:0000313" key="4">
    <source>
        <dbReference type="EMBL" id="CXH16291.1"/>
    </source>
</evidence>
<keyword evidence="1" id="KW-0539">Nucleus</keyword>
<dbReference type="InterPro" id="IPR000949">
    <property type="entry name" value="ELM2_dom"/>
</dbReference>
<organism evidence="4 5">
    <name type="scientific">Plasmodium berghei</name>
    <dbReference type="NCBI Taxonomy" id="5821"/>
    <lineage>
        <taxon>Eukaryota</taxon>
        <taxon>Sar</taxon>
        <taxon>Alveolata</taxon>
        <taxon>Apicomplexa</taxon>
        <taxon>Aconoidasida</taxon>
        <taxon>Haemosporida</taxon>
        <taxon>Plasmodiidae</taxon>
        <taxon>Plasmodium</taxon>
        <taxon>Plasmodium (Vinckeia)</taxon>
    </lineage>
</organism>
<sequence>MAKRKYMSKVDGKINIGEKHQAKIPDLIVSEENVQENKNNIIDTTSEVVDVPKNLTKRAKVEEVPKQVEENATTEIVNESENKAGPKEDIKEETKEEAKEETKEEAKEETKEETKE</sequence>
<feature type="non-terminal residue" evidence="4">
    <location>
        <position position="116"/>
    </location>
</feature>
<protein>
    <recommendedName>
        <fullName evidence="3">ELM2 domain-containing protein</fullName>
    </recommendedName>
</protein>
<evidence type="ECO:0000256" key="1">
    <source>
        <dbReference type="ARBA" id="ARBA00023242"/>
    </source>
</evidence>
<feature type="compositionally biased region" description="Polar residues" evidence="2">
    <location>
        <begin position="70"/>
        <end position="79"/>
    </location>
</feature>
<accession>A0A0Y9PRW8</accession>
<gene>
    <name evidence="4" type="ORF">PBK173_000515500</name>
</gene>
<dbReference type="Proteomes" id="UP000069549">
    <property type="component" value="Unassembled WGS sequence"/>
</dbReference>
<dbReference type="EMBL" id="FFUQ01000245">
    <property type="protein sequence ID" value="CXH16291.1"/>
    <property type="molecule type" value="Genomic_DNA"/>
</dbReference>
<name>A0A0Y9PRW8_PLABE</name>
<proteinExistence type="predicted"/>